<comment type="caution">
    <text evidence="2">The sequence shown here is derived from an EMBL/GenBank/DDBJ whole genome shotgun (WGS) entry which is preliminary data.</text>
</comment>
<dbReference type="EMBL" id="SSWX01000017">
    <property type="protein sequence ID" value="THJ32166.1"/>
    <property type="molecule type" value="Genomic_DNA"/>
</dbReference>
<dbReference type="InterPro" id="IPR010775">
    <property type="entry name" value="DUF1365"/>
</dbReference>
<accession>A0A4S5BR39</accession>
<dbReference type="Pfam" id="PF07103">
    <property type="entry name" value="DUF1365"/>
    <property type="match status" value="1"/>
</dbReference>
<dbReference type="AlphaFoldDB" id="A0A4S5BR39"/>
<reference evidence="2 3" key="1">
    <citation type="submission" date="2019-04" db="EMBL/GenBank/DDBJ databases">
        <title>Lampropedia sp YIM MLB12 draf genome.</title>
        <authorList>
            <person name="Wang Y.-X."/>
        </authorList>
    </citation>
    <scope>NUCLEOTIDE SEQUENCE [LARGE SCALE GENOMIC DNA]</scope>
    <source>
        <strain evidence="2 3">YIM MLB12</strain>
    </source>
</reference>
<organism evidence="2 3">
    <name type="scientific">Lampropedia aestuarii</name>
    <dbReference type="NCBI Taxonomy" id="2562762"/>
    <lineage>
        <taxon>Bacteria</taxon>
        <taxon>Pseudomonadati</taxon>
        <taxon>Pseudomonadota</taxon>
        <taxon>Betaproteobacteria</taxon>
        <taxon>Burkholderiales</taxon>
        <taxon>Comamonadaceae</taxon>
        <taxon>Lampropedia</taxon>
    </lineage>
</organism>
<dbReference type="OrthoDB" id="9778801at2"/>
<dbReference type="PANTHER" id="PTHR33973">
    <property type="entry name" value="OS07G0153300 PROTEIN"/>
    <property type="match status" value="1"/>
</dbReference>
<proteinExistence type="predicted"/>
<sequence length="271" mass="30842">MKDAAQIIVGHVMHARLRPRKHAFVYPVFCLRVNVARLPELNNAWFGIDKPRPMGLRSKDFGPRDGSCLLSWIRALLQEAGLPCDGEVHLQTFPRVLGYGFNPVSFWYCHDAQGALRSVLAEVNNTFGEHHMYLLQAAGAQPITARTKLQTTKVFHVSPFCKVEGHYEFSFRDGEFSRFAGINYHDSEGLLMRTSISGTSRPFSAAQLRRCFFRQPVLTAGVMARIHWQALLLWLGKVPFHRKPEPPQTSLSHELPPHMRARTPRSPYEPK</sequence>
<dbReference type="PANTHER" id="PTHR33973:SF4">
    <property type="entry name" value="OS07G0153300 PROTEIN"/>
    <property type="match status" value="1"/>
</dbReference>
<evidence type="ECO:0000313" key="2">
    <source>
        <dbReference type="EMBL" id="THJ32166.1"/>
    </source>
</evidence>
<evidence type="ECO:0000256" key="1">
    <source>
        <dbReference type="SAM" id="MobiDB-lite"/>
    </source>
</evidence>
<feature type="region of interest" description="Disordered" evidence="1">
    <location>
        <begin position="245"/>
        <end position="271"/>
    </location>
</feature>
<protein>
    <submittedName>
        <fullName evidence="2">DUF1365 domain-containing protein</fullName>
    </submittedName>
</protein>
<dbReference type="RefSeq" id="WP_136407111.1">
    <property type="nucleotide sequence ID" value="NZ_SSWX01000017.1"/>
</dbReference>
<dbReference type="Proteomes" id="UP000306236">
    <property type="component" value="Unassembled WGS sequence"/>
</dbReference>
<keyword evidence="3" id="KW-1185">Reference proteome</keyword>
<gene>
    <name evidence="2" type="ORF">E8K88_13035</name>
</gene>
<name>A0A4S5BR39_9BURK</name>
<evidence type="ECO:0000313" key="3">
    <source>
        <dbReference type="Proteomes" id="UP000306236"/>
    </source>
</evidence>